<evidence type="ECO:0000256" key="1">
    <source>
        <dbReference type="ARBA" id="ARBA00006302"/>
    </source>
</evidence>
<dbReference type="Pfam" id="PF01616">
    <property type="entry name" value="Orbi_NS3"/>
    <property type="match status" value="1"/>
</dbReference>
<feature type="transmembrane region" description="Helical" evidence="3">
    <location>
        <begin position="131"/>
        <end position="155"/>
    </location>
</feature>
<dbReference type="EMBL" id="MK100578">
    <property type="protein sequence ID" value="AZJ37606.1"/>
    <property type="molecule type" value="Genomic_RNA"/>
</dbReference>
<accession>A0A3Q8RRS3</accession>
<name>A0A3Q8RRS3_9REOV</name>
<dbReference type="InterPro" id="IPR002565">
    <property type="entry name" value="Orbi_NS3"/>
</dbReference>
<proteinExistence type="inferred from homology"/>
<keyword evidence="3" id="KW-0472">Membrane</keyword>
<organism evidence="4">
    <name type="scientific">Skunk River virus</name>
    <dbReference type="NCBI Taxonomy" id="2488682"/>
    <lineage>
        <taxon>Viruses</taxon>
        <taxon>Riboviria</taxon>
        <taxon>Orthornavirae</taxon>
        <taxon>Duplornaviricota</taxon>
        <taxon>Resentoviricetes</taxon>
        <taxon>Reovirales</taxon>
        <taxon>Sedoreoviridae</taxon>
        <taxon>Orbivirus</taxon>
    </lineage>
</organism>
<keyword evidence="3" id="KW-1133">Transmembrane helix</keyword>
<evidence type="ECO:0000256" key="3">
    <source>
        <dbReference type="SAM" id="Phobius"/>
    </source>
</evidence>
<feature type="transmembrane region" description="Helical" evidence="3">
    <location>
        <begin position="97"/>
        <end position="119"/>
    </location>
</feature>
<comment type="similarity">
    <text evidence="1">Belongs to the orbivirus NS3 family.</text>
</comment>
<keyword evidence="3" id="KW-0812">Transmembrane</keyword>
<feature type="region of interest" description="Disordered" evidence="2">
    <location>
        <begin position="1"/>
        <end position="21"/>
    </location>
</feature>
<evidence type="ECO:0000256" key="2">
    <source>
        <dbReference type="SAM" id="MobiDB-lite"/>
    </source>
</evidence>
<protein>
    <submittedName>
        <fullName evidence="4">NS3</fullName>
    </submittedName>
</protein>
<evidence type="ECO:0000313" key="4">
    <source>
        <dbReference type="EMBL" id="AZJ37606.1"/>
    </source>
</evidence>
<sequence>MLASVSQIHKGKEDSRDMSAPMLPMADKETSLNILTNALTSGTGSTTQQKNEKASYGAIAEALRDEPAVRFAKFEVNSRSIPRIEDRIKRLRRSKNVYKIGEVIFGLLTIVLGVFTTSVSEVEQLRETFKGGYITGLHVLNLITGALLVFCAKAVSRTREDVRQMDRDLEKKIMYNSVAARTLGIVHYDHNSSTQSSSSVIYKPNGHTFMQSIRGDGKEKMYPINYV</sequence>
<reference evidence="4" key="1">
    <citation type="journal article" date="2019" name="J. Gen. Virol.">
        <title>Skunk River virus, a novel orbivirus isolated from Aedes trivittatus in the United States.</title>
        <authorList>
            <person name="Tangudu C.S."/>
            <person name="Charles J."/>
            <person name="Hurt S.L."/>
            <person name="Dunphy B.M."/>
            <person name="Smith R.C."/>
            <person name="Bartholomay L.C."/>
            <person name="Blitvich B.J."/>
        </authorList>
    </citation>
    <scope>NUCLEOTIDE SEQUENCE</scope>
    <source>
        <strain evidence="4">SkRV-IA07</strain>
    </source>
</reference>